<keyword evidence="2" id="KW-1185">Reference proteome</keyword>
<evidence type="ECO:0000313" key="1">
    <source>
        <dbReference type="EMBL" id="GAA3676845.1"/>
    </source>
</evidence>
<protein>
    <recommendedName>
        <fullName evidence="3">Abortive infection protein</fullName>
    </recommendedName>
</protein>
<evidence type="ECO:0000313" key="2">
    <source>
        <dbReference type="Proteomes" id="UP001500711"/>
    </source>
</evidence>
<evidence type="ECO:0008006" key="3">
    <source>
        <dbReference type="Google" id="ProtNLM"/>
    </source>
</evidence>
<dbReference type="Proteomes" id="UP001500711">
    <property type="component" value="Unassembled WGS sequence"/>
</dbReference>
<organism evidence="1 2">
    <name type="scientific">Lentzea roselyniae</name>
    <dbReference type="NCBI Taxonomy" id="531940"/>
    <lineage>
        <taxon>Bacteria</taxon>
        <taxon>Bacillati</taxon>
        <taxon>Actinomycetota</taxon>
        <taxon>Actinomycetes</taxon>
        <taxon>Pseudonocardiales</taxon>
        <taxon>Pseudonocardiaceae</taxon>
        <taxon>Lentzea</taxon>
    </lineage>
</organism>
<dbReference type="InterPro" id="IPR017853">
    <property type="entry name" value="GH"/>
</dbReference>
<dbReference type="Gene3D" id="3.20.20.80">
    <property type="entry name" value="Glycosidases"/>
    <property type="match status" value="1"/>
</dbReference>
<name>A0ABP7C1T8_9PSEU</name>
<proteinExistence type="predicted"/>
<accession>A0ABP7C1T8</accession>
<dbReference type="RefSeq" id="WP_346135341.1">
    <property type="nucleotide sequence ID" value="NZ_BAABBE010000031.1"/>
</dbReference>
<sequence>MRAKGIAYDTGFVRHGEISVEKFDPGVIRSDLTVIRDDLHCNAVQLVGGSPERLEEAARIAASLGLEVWFSPYPLELSPPKILELFIDCARRAERIRGEGAEVVFVAGVELSIMNDGFLPGGDVMDRVNRLFGQADGRAERLQEASSRLGEFLAGAVSAIRAEFGGKITYACIPFERIDWGLFDISSFELIRSAEVADRYAASIRSLVAQGKPVAITGFGTAAWRGSGAVAPRSMEIVEHDEAGLPVRVKDGYVRDEGEQAAYLRELLEIFEAEGVDGAFVYMFALGNYPHRPDEPSCDLDLASPGIVKVYDDLRWEPKAAFGAVAEVYATL</sequence>
<dbReference type="SUPFAM" id="SSF51445">
    <property type="entry name" value="(Trans)glycosidases"/>
    <property type="match status" value="1"/>
</dbReference>
<gene>
    <name evidence="1" type="ORF">GCM10022267_74680</name>
</gene>
<dbReference type="EMBL" id="BAABBE010000031">
    <property type="protein sequence ID" value="GAA3676845.1"/>
    <property type="molecule type" value="Genomic_DNA"/>
</dbReference>
<reference evidence="2" key="1">
    <citation type="journal article" date="2019" name="Int. J. Syst. Evol. Microbiol.">
        <title>The Global Catalogue of Microorganisms (GCM) 10K type strain sequencing project: providing services to taxonomists for standard genome sequencing and annotation.</title>
        <authorList>
            <consortium name="The Broad Institute Genomics Platform"/>
            <consortium name="The Broad Institute Genome Sequencing Center for Infectious Disease"/>
            <person name="Wu L."/>
            <person name="Ma J."/>
        </authorList>
    </citation>
    <scope>NUCLEOTIDE SEQUENCE [LARGE SCALE GENOMIC DNA]</scope>
    <source>
        <strain evidence="2">JCM 17494</strain>
    </source>
</reference>
<comment type="caution">
    <text evidence="1">The sequence shown here is derived from an EMBL/GenBank/DDBJ whole genome shotgun (WGS) entry which is preliminary data.</text>
</comment>